<dbReference type="OrthoDB" id="6189026at2"/>
<evidence type="ECO:0000256" key="2">
    <source>
        <dbReference type="SAM" id="SignalP"/>
    </source>
</evidence>
<organism evidence="3 4">
    <name type="scientific">Ferrimonas aestuarii</name>
    <dbReference type="NCBI Taxonomy" id="2569539"/>
    <lineage>
        <taxon>Bacteria</taxon>
        <taxon>Pseudomonadati</taxon>
        <taxon>Pseudomonadota</taxon>
        <taxon>Gammaproteobacteria</taxon>
        <taxon>Alteromonadales</taxon>
        <taxon>Ferrimonadaceae</taxon>
        <taxon>Ferrimonas</taxon>
    </lineage>
</organism>
<name>A0A4U1BQ23_9GAMM</name>
<feature type="signal peptide" evidence="2">
    <location>
        <begin position="1"/>
        <end position="18"/>
    </location>
</feature>
<dbReference type="Proteomes" id="UP000305675">
    <property type="component" value="Unassembled WGS sequence"/>
</dbReference>
<proteinExistence type="predicted"/>
<comment type="caution">
    <text evidence="3">The sequence shown here is derived from an EMBL/GenBank/DDBJ whole genome shotgun (WGS) entry which is preliminary data.</text>
</comment>
<sequence>MRSLSIFALAILPLPLLANEGISDNAPDTSVETAQAAQAQPGKRNAVVPFLFSSTSMGTTLAAAGSFRGIFQPQAQLIAVGAYSNNDSYIAYGGLHNLSFGPKRWKLDLEAFSGTFKESEVYLNGSHNSEQQDYVTGEEHQERYSIHFRYLLPLGAGADASANRRQAFSPMPPQSDSVSHQSPTDQPWVTLGFKPFYYTATVADFDEEKTAGLELKLDVDARNYVPSPSSGYRFEVDMQRDWGADDRDSYTNWQAQYSQYFDLGVNQYSKQQTLSLTAYLADTPTWDKDNNTHQAPYFAQNRLGGWDRLRGYTANRFHDRSAIFYGAEYRATPNYQPQSQIPFINRYQMPWWQWSLFAGVGRVHDEFDLGELHQDLKWSAGFGARLWVENVLVRMDIGYSEEGNQVRVVVNQPF</sequence>
<keyword evidence="4" id="KW-1185">Reference proteome</keyword>
<evidence type="ECO:0000256" key="1">
    <source>
        <dbReference type="SAM" id="MobiDB-lite"/>
    </source>
</evidence>
<evidence type="ECO:0000313" key="4">
    <source>
        <dbReference type="Proteomes" id="UP000305675"/>
    </source>
</evidence>
<evidence type="ECO:0000313" key="3">
    <source>
        <dbReference type="EMBL" id="TKB56699.1"/>
    </source>
</evidence>
<dbReference type="AlphaFoldDB" id="A0A4U1BQ23"/>
<reference evidence="3 4" key="1">
    <citation type="submission" date="2019-04" db="EMBL/GenBank/DDBJ databases">
        <authorList>
            <person name="Hwang J.C."/>
        </authorList>
    </citation>
    <scope>NUCLEOTIDE SEQUENCE [LARGE SCALE GENOMIC DNA]</scope>
    <source>
        <strain evidence="3 4">IMCC35002</strain>
    </source>
</reference>
<feature type="compositionally biased region" description="Polar residues" evidence="1">
    <location>
        <begin position="174"/>
        <end position="184"/>
    </location>
</feature>
<feature type="region of interest" description="Disordered" evidence="1">
    <location>
        <begin position="165"/>
        <end position="184"/>
    </location>
</feature>
<dbReference type="EMBL" id="SWCJ01000003">
    <property type="protein sequence ID" value="TKB56699.1"/>
    <property type="molecule type" value="Genomic_DNA"/>
</dbReference>
<feature type="chain" id="PRO_5020583599" description="Surface antigen" evidence="2">
    <location>
        <begin position="19"/>
        <end position="414"/>
    </location>
</feature>
<evidence type="ECO:0008006" key="5">
    <source>
        <dbReference type="Google" id="ProtNLM"/>
    </source>
</evidence>
<accession>A0A4U1BQ23</accession>
<dbReference type="Gene3D" id="2.40.160.50">
    <property type="entry name" value="membrane protein fhac: a member of the omp85/tpsb transporter family"/>
    <property type="match status" value="1"/>
</dbReference>
<keyword evidence="2" id="KW-0732">Signal</keyword>
<dbReference type="RefSeq" id="WP_136862503.1">
    <property type="nucleotide sequence ID" value="NZ_SWCJ01000003.1"/>
</dbReference>
<gene>
    <name evidence="3" type="ORF">FCL42_06085</name>
</gene>
<protein>
    <recommendedName>
        <fullName evidence="5">Surface antigen</fullName>
    </recommendedName>
</protein>